<dbReference type="GO" id="GO:0003677">
    <property type="term" value="F:DNA binding"/>
    <property type="evidence" value="ECO:0007669"/>
    <property type="project" value="UniProtKB-KW"/>
</dbReference>
<evidence type="ECO:0000259" key="1">
    <source>
        <dbReference type="Pfam" id="PF09836"/>
    </source>
</evidence>
<dbReference type="RefSeq" id="WP_263545194.1">
    <property type="nucleotide sequence ID" value="NZ_JAOVZO020000020.1"/>
</dbReference>
<evidence type="ECO:0000313" key="3">
    <source>
        <dbReference type="EMBL" id="MDC8015565.1"/>
    </source>
</evidence>
<reference evidence="3" key="1">
    <citation type="submission" date="2023-02" db="EMBL/GenBank/DDBJ databases">
        <title>Tahibacter soli sp. nov. isolated from soil.</title>
        <authorList>
            <person name="Baek J.H."/>
            <person name="Lee J.K."/>
            <person name="Choi D.G."/>
            <person name="Jeon C.O."/>
        </authorList>
    </citation>
    <scope>NUCLEOTIDE SEQUENCE</scope>
    <source>
        <strain evidence="3">BL</strain>
    </source>
</reference>
<dbReference type="Proteomes" id="UP001139971">
    <property type="component" value="Unassembled WGS sequence"/>
</dbReference>
<sequence>MSPPAEPSRTQDLQRHFAACIRAPESADLPDGVAPERMAVYRELFFNNVEGLLSANFPVIRSLRGDDAWYALARDFLREHRAQTPLFPEFAREFLRYLERRQGEDRGDPPFLLELAHYEWAELALSLDEHEIADAAHDPDGDPVAGVPVVSPLAWPLGYRYPVHRIRPDYQPDAAPDEPTLLLLVRDRADEVGFMEINAITAMLIERLQENTRSTGLEVLDALLAEVAPDHVEKLRDGGIAMLRELRRRDAILGTTAA</sequence>
<evidence type="ECO:0000313" key="4">
    <source>
        <dbReference type="Proteomes" id="UP001139971"/>
    </source>
</evidence>
<dbReference type="InterPro" id="IPR054098">
    <property type="entry name" value="NGO1945-like_C"/>
</dbReference>
<gene>
    <name evidence="3" type="ORF">OD750_023815</name>
</gene>
<protein>
    <submittedName>
        <fullName evidence="3">DNA-binding domain-containing protein</fullName>
    </submittedName>
</protein>
<dbReference type="AlphaFoldDB" id="A0A9X3YQC8"/>
<dbReference type="EMBL" id="JAOVZO020000020">
    <property type="protein sequence ID" value="MDC8015565.1"/>
    <property type="molecule type" value="Genomic_DNA"/>
</dbReference>
<name>A0A9X3YQC8_9GAMM</name>
<comment type="caution">
    <text evidence="3">The sequence shown here is derived from an EMBL/GenBank/DDBJ whole genome shotgun (WGS) entry which is preliminary data.</text>
</comment>
<dbReference type="Gene3D" id="3.90.930.50">
    <property type="match status" value="1"/>
</dbReference>
<dbReference type="InterPro" id="IPR044922">
    <property type="entry name" value="DUF2063_N_sf"/>
</dbReference>
<evidence type="ECO:0000259" key="2">
    <source>
        <dbReference type="Pfam" id="PF22106"/>
    </source>
</evidence>
<keyword evidence="3" id="KW-0238">DNA-binding</keyword>
<dbReference type="Gene3D" id="1.10.150.690">
    <property type="entry name" value="DUF2063"/>
    <property type="match status" value="1"/>
</dbReference>
<dbReference type="Pfam" id="PF22106">
    <property type="entry name" value="NGO1945_C"/>
    <property type="match status" value="1"/>
</dbReference>
<feature type="domain" description="NGO1945-like C-terminal" evidence="2">
    <location>
        <begin position="151"/>
        <end position="247"/>
    </location>
</feature>
<keyword evidence="4" id="KW-1185">Reference proteome</keyword>
<proteinExistence type="predicted"/>
<feature type="domain" description="Putative DNA-binding" evidence="1">
    <location>
        <begin position="13"/>
        <end position="98"/>
    </location>
</feature>
<dbReference type="Pfam" id="PF09836">
    <property type="entry name" value="DUF2063"/>
    <property type="match status" value="1"/>
</dbReference>
<dbReference type="InterPro" id="IPR018640">
    <property type="entry name" value="DUF2063"/>
</dbReference>
<organism evidence="3 4">
    <name type="scientific">Tahibacter soli</name>
    <dbReference type="NCBI Taxonomy" id="2983605"/>
    <lineage>
        <taxon>Bacteria</taxon>
        <taxon>Pseudomonadati</taxon>
        <taxon>Pseudomonadota</taxon>
        <taxon>Gammaproteobacteria</taxon>
        <taxon>Lysobacterales</taxon>
        <taxon>Rhodanobacteraceae</taxon>
        <taxon>Tahibacter</taxon>
    </lineage>
</organism>
<accession>A0A9X3YQC8</accession>